<dbReference type="PANTHER" id="PTHR36529">
    <property type="entry name" value="SLL1095 PROTEIN"/>
    <property type="match status" value="1"/>
</dbReference>
<name>A0A5C6F847_9BACT</name>
<dbReference type="NCBIfam" id="TIGR04282">
    <property type="entry name" value="glyco_like_cofC"/>
    <property type="match status" value="1"/>
</dbReference>
<dbReference type="Gene3D" id="3.90.550.10">
    <property type="entry name" value="Spore Coat Polysaccharide Biosynthesis Protein SpsA, Chain A"/>
    <property type="match status" value="1"/>
</dbReference>
<sequence length="266" mass="29109">MKYWRPGDVKTRLAASIGEDQAARIHRLFVQQLCLSLRHAGDSRSLVFSPPNAERLLLDELASWGIQDDWSYSVQCHGDLGDRMNHWFRDMGERSLGAQDKEAKESKAGSVILIGADCPTLTQADVEQAALAMLDHDVVLGPAADGGYYLIGMRRHHAASNQLGKIFCDMPWSTADVLSITVDRVARAGLKLALVDQREDIDTIVELNRLRQSLAGDQTPSGIGSGSVSKASIGEFATSGLGDQVERILRGESYPQIPLDRLGNKR</sequence>
<reference evidence="1 2" key="1">
    <citation type="submission" date="2019-02" db="EMBL/GenBank/DDBJ databases">
        <title>Deep-cultivation of Planctomycetes and their phenomic and genomic characterization uncovers novel biology.</title>
        <authorList>
            <person name="Wiegand S."/>
            <person name="Jogler M."/>
            <person name="Boedeker C."/>
            <person name="Pinto D."/>
            <person name="Vollmers J."/>
            <person name="Rivas-Marin E."/>
            <person name="Kohn T."/>
            <person name="Peeters S.H."/>
            <person name="Heuer A."/>
            <person name="Rast P."/>
            <person name="Oberbeckmann S."/>
            <person name="Bunk B."/>
            <person name="Jeske O."/>
            <person name="Meyerdierks A."/>
            <person name="Storesund J.E."/>
            <person name="Kallscheuer N."/>
            <person name="Luecker S."/>
            <person name="Lage O.M."/>
            <person name="Pohl T."/>
            <person name="Merkel B.J."/>
            <person name="Hornburger P."/>
            <person name="Mueller R.-W."/>
            <person name="Bruemmer F."/>
            <person name="Labrenz M."/>
            <person name="Spormann A.M."/>
            <person name="Op Den Camp H."/>
            <person name="Overmann J."/>
            <person name="Amann R."/>
            <person name="Jetten M.S.M."/>
            <person name="Mascher T."/>
            <person name="Medema M.H."/>
            <person name="Devos D.P."/>
            <person name="Kaster A.-K."/>
            <person name="Ovreas L."/>
            <person name="Rohde M."/>
            <person name="Galperin M.Y."/>
            <person name="Jogler C."/>
        </authorList>
    </citation>
    <scope>NUCLEOTIDE SEQUENCE [LARGE SCALE GENOMIC DNA]</scope>
    <source>
        <strain evidence="1 2">Poly59</strain>
    </source>
</reference>
<dbReference type="EMBL" id="SJPX01000001">
    <property type="protein sequence ID" value="TWU57445.1"/>
    <property type="molecule type" value="Genomic_DNA"/>
</dbReference>
<dbReference type="Proteomes" id="UP000317977">
    <property type="component" value="Unassembled WGS sequence"/>
</dbReference>
<dbReference type="AlphaFoldDB" id="A0A5C6F847"/>
<organism evidence="1 2">
    <name type="scientific">Rubripirellula reticaptiva</name>
    <dbReference type="NCBI Taxonomy" id="2528013"/>
    <lineage>
        <taxon>Bacteria</taxon>
        <taxon>Pseudomonadati</taxon>
        <taxon>Planctomycetota</taxon>
        <taxon>Planctomycetia</taxon>
        <taxon>Pirellulales</taxon>
        <taxon>Pirellulaceae</taxon>
        <taxon>Rubripirellula</taxon>
    </lineage>
</organism>
<gene>
    <name evidence="1" type="ORF">Poly59_03520</name>
</gene>
<dbReference type="InterPro" id="IPR018641">
    <property type="entry name" value="Trfase_1_rSAM/seldom-assoc"/>
</dbReference>
<evidence type="ECO:0000313" key="1">
    <source>
        <dbReference type="EMBL" id="TWU57445.1"/>
    </source>
</evidence>
<proteinExistence type="predicted"/>
<dbReference type="PANTHER" id="PTHR36529:SF1">
    <property type="entry name" value="GLYCOSYLTRANSFERASE"/>
    <property type="match status" value="1"/>
</dbReference>
<accession>A0A5C6F847</accession>
<evidence type="ECO:0008006" key="3">
    <source>
        <dbReference type="Google" id="ProtNLM"/>
    </source>
</evidence>
<keyword evidence="2" id="KW-1185">Reference proteome</keyword>
<dbReference type="InterPro" id="IPR029044">
    <property type="entry name" value="Nucleotide-diphossugar_trans"/>
</dbReference>
<dbReference type="Pfam" id="PF09837">
    <property type="entry name" value="DUF2064"/>
    <property type="match status" value="1"/>
</dbReference>
<dbReference type="SUPFAM" id="SSF53448">
    <property type="entry name" value="Nucleotide-diphospho-sugar transferases"/>
    <property type="match status" value="1"/>
</dbReference>
<comment type="caution">
    <text evidence="1">The sequence shown here is derived from an EMBL/GenBank/DDBJ whole genome shotgun (WGS) entry which is preliminary data.</text>
</comment>
<evidence type="ECO:0000313" key="2">
    <source>
        <dbReference type="Proteomes" id="UP000317977"/>
    </source>
</evidence>
<protein>
    <recommendedName>
        <fullName evidence="3">2-phospho-L-lactate guanylyltransferase</fullName>
    </recommendedName>
</protein>